<feature type="signal peptide" evidence="2">
    <location>
        <begin position="1"/>
        <end position="22"/>
    </location>
</feature>
<dbReference type="EMBL" id="JACXWY010000044">
    <property type="protein sequence ID" value="MBD3849554.1"/>
    <property type="molecule type" value="Genomic_DNA"/>
</dbReference>
<reference evidence="3" key="1">
    <citation type="submission" date="2020-09" db="EMBL/GenBank/DDBJ databases">
        <title>Bosea spartocytisi sp. nov. a root nodule endophyte of Spartocytisus supranubius in the high mountain ecosystem fo the Teide National Park (Canary Islands, Spain).</title>
        <authorList>
            <person name="Pulido-Suarez L."/>
            <person name="Peix A."/>
            <person name="Igual J.M."/>
            <person name="Socas-Perez N."/>
            <person name="Velazquez E."/>
            <person name="Flores-Felix J.D."/>
            <person name="Leon-Barrios M."/>
        </authorList>
    </citation>
    <scope>NUCLEOTIDE SEQUENCE</scope>
    <source>
        <strain evidence="3">SSUT16</strain>
    </source>
</reference>
<gene>
    <name evidence="3" type="ORF">IED13_27980</name>
</gene>
<dbReference type="AlphaFoldDB" id="A0A927I2F0"/>
<name>A0A927I2F0_9HYPH</name>
<evidence type="ECO:0000313" key="3">
    <source>
        <dbReference type="EMBL" id="MBD3849554.1"/>
    </source>
</evidence>
<organism evidence="3 4">
    <name type="scientific">Bosea spartocytisi</name>
    <dbReference type="NCBI Taxonomy" id="2773451"/>
    <lineage>
        <taxon>Bacteria</taxon>
        <taxon>Pseudomonadati</taxon>
        <taxon>Pseudomonadota</taxon>
        <taxon>Alphaproteobacteria</taxon>
        <taxon>Hyphomicrobiales</taxon>
        <taxon>Boseaceae</taxon>
        <taxon>Bosea</taxon>
    </lineage>
</organism>
<protein>
    <recommendedName>
        <fullName evidence="5">DUF995 domain-containing protein</fullName>
    </recommendedName>
</protein>
<accession>A0A927I2F0</accession>
<dbReference type="Proteomes" id="UP000619295">
    <property type="component" value="Unassembled WGS sequence"/>
</dbReference>
<proteinExistence type="predicted"/>
<evidence type="ECO:0000313" key="4">
    <source>
        <dbReference type="Proteomes" id="UP000619295"/>
    </source>
</evidence>
<feature type="chain" id="PRO_5037243097" description="DUF995 domain-containing protein" evidence="2">
    <location>
        <begin position="23"/>
        <end position="145"/>
    </location>
</feature>
<keyword evidence="4" id="KW-1185">Reference proteome</keyword>
<comment type="caution">
    <text evidence="3">The sequence shown here is derived from an EMBL/GenBank/DDBJ whole genome shotgun (WGS) entry which is preliminary data.</text>
</comment>
<evidence type="ECO:0008006" key="5">
    <source>
        <dbReference type="Google" id="ProtNLM"/>
    </source>
</evidence>
<evidence type="ECO:0000256" key="1">
    <source>
        <dbReference type="SAM" id="MobiDB-lite"/>
    </source>
</evidence>
<sequence length="145" mass="15602">MKRAPILAVIAIAIGFSTAAGAEVFQKLSGAQIRAKLVGRQLTDESHWGEIYQPNGRLVSDEMGNTRVGSWHIMKNQLCKTYPEGGGSACFDVWLSGRAIQMRIPGSTDFPFEGVLIDAPHSGTAPPPHRLADRASSKSTQSAPR</sequence>
<keyword evidence="2" id="KW-0732">Signal</keyword>
<evidence type="ECO:0000256" key="2">
    <source>
        <dbReference type="SAM" id="SignalP"/>
    </source>
</evidence>
<dbReference type="RefSeq" id="WP_191126082.1">
    <property type="nucleotide sequence ID" value="NZ_JACXWY010000044.1"/>
</dbReference>
<feature type="region of interest" description="Disordered" evidence="1">
    <location>
        <begin position="118"/>
        <end position="145"/>
    </location>
</feature>